<dbReference type="EMBL" id="NRRV01000007">
    <property type="protein sequence ID" value="MBK1629975.1"/>
    <property type="molecule type" value="Genomic_DNA"/>
</dbReference>
<evidence type="ECO:0000259" key="2">
    <source>
        <dbReference type="Pfam" id="PF17775"/>
    </source>
</evidence>
<dbReference type="SUPFAM" id="SSF54427">
    <property type="entry name" value="NTF2-like"/>
    <property type="match status" value="1"/>
</dbReference>
<gene>
    <name evidence="3" type="ORF">CKO31_04300</name>
</gene>
<evidence type="ECO:0000313" key="4">
    <source>
        <dbReference type="Proteomes" id="UP000748752"/>
    </source>
</evidence>
<evidence type="ECO:0000313" key="3">
    <source>
        <dbReference type="EMBL" id="MBK1629975.1"/>
    </source>
</evidence>
<accession>A0ABS1CDK7</accession>
<feature type="region of interest" description="Disordered" evidence="1">
    <location>
        <begin position="128"/>
        <end position="147"/>
    </location>
</feature>
<organism evidence="3 4">
    <name type="scientific">Thiohalocapsa halophila</name>
    <dbReference type="NCBI Taxonomy" id="69359"/>
    <lineage>
        <taxon>Bacteria</taxon>
        <taxon>Pseudomonadati</taxon>
        <taxon>Pseudomonadota</taxon>
        <taxon>Gammaproteobacteria</taxon>
        <taxon>Chromatiales</taxon>
        <taxon>Chromatiaceae</taxon>
        <taxon>Thiohalocapsa</taxon>
    </lineage>
</organism>
<dbReference type="RefSeq" id="WP_200234371.1">
    <property type="nucleotide sequence ID" value="NZ_NRRV01000007.1"/>
</dbReference>
<reference evidence="3 4" key="1">
    <citation type="journal article" date="2020" name="Microorganisms">
        <title>Osmotic Adaptation and Compatible Solute Biosynthesis of Phototrophic Bacteria as Revealed from Genome Analyses.</title>
        <authorList>
            <person name="Imhoff J.F."/>
            <person name="Rahn T."/>
            <person name="Kunzel S."/>
            <person name="Keller A."/>
            <person name="Neulinger S.C."/>
        </authorList>
    </citation>
    <scope>NUCLEOTIDE SEQUENCE [LARGE SCALE GENOMIC DNA]</scope>
    <source>
        <strain evidence="3 4">DSM 6210</strain>
    </source>
</reference>
<proteinExistence type="predicted"/>
<dbReference type="Gene3D" id="3.10.450.50">
    <property type="match status" value="1"/>
</dbReference>
<name>A0ABS1CDK7_9GAMM</name>
<dbReference type="Proteomes" id="UP000748752">
    <property type="component" value="Unassembled WGS sequence"/>
</dbReference>
<sequence>MPVNAHEPCPCGSERCYADCCGPILAGGPAPTAEALMRSRYTAHVLGDAGHLARSCCPGSMASIQEPATLDPDIRWMDLRILRTEGGGADDREGVVEFIARFKRHGRAGRLHEVSRFRRIDTGWCYLDGEPGQPQQRPQPARRQRCP</sequence>
<feature type="domain" description="YchJ-like middle NTF2-like" evidence="2">
    <location>
        <begin position="32"/>
        <end position="129"/>
    </location>
</feature>
<dbReference type="Pfam" id="PF17775">
    <property type="entry name" value="YchJ_M-like"/>
    <property type="match status" value="1"/>
</dbReference>
<protein>
    <recommendedName>
        <fullName evidence="2">YchJ-like middle NTF2-like domain-containing protein</fullName>
    </recommendedName>
</protein>
<keyword evidence="4" id="KW-1185">Reference proteome</keyword>
<dbReference type="InterPro" id="IPR048469">
    <property type="entry name" value="YchJ-like_M"/>
</dbReference>
<dbReference type="InterPro" id="IPR032710">
    <property type="entry name" value="NTF2-like_dom_sf"/>
</dbReference>
<comment type="caution">
    <text evidence="3">The sequence shown here is derived from an EMBL/GenBank/DDBJ whole genome shotgun (WGS) entry which is preliminary data.</text>
</comment>
<evidence type="ECO:0000256" key="1">
    <source>
        <dbReference type="SAM" id="MobiDB-lite"/>
    </source>
</evidence>